<protein>
    <recommendedName>
        <fullName evidence="2">DUF2835 domain-containing protein</fullName>
    </recommendedName>
</protein>
<evidence type="ECO:0008006" key="2">
    <source>
        <dbReference type="Google" id="ProtNLM"/>
    </source>
</evidence>
<gene>
    <name evidence="1" type="ORF">MNBD_GAMMA21-1651</name>
</gene>
<dbReference type="Pfam" id="PF11197">
    <property type="entry name" value="DUF2835"/>
    <property type="match status" value="1"/>
</dbReference>
<name>A0A3B1A698_9ZZZZ</name>
<accession>A0A3B1A698</accession>
<dbReference type="InterPro" id="IPR021363">
    <property type="entry name" value="DUF2835"/>
</dbReference>
<organism evidence="1">
    <name type="scientific">hydrothermal vent metagenome</name>
    <dbReference type="NCBI Taxonomy" id="652676"/>
    <lineage>
        <taxon>unclassified sequences</taxon>
        <taxon>metagenomes</taxon>
        <taxon>ecological metagenomes</taxon>
    </lineage>
</organism>
<dbReference type="EMBL" id="UOFR01000069">
    <property type="protein sequence ID" value="VAW99591.1"/>
    <property type="molecule type" value="Genomic_DNA"/>
</dbReference>
<proteinExistence type="predicted"/>
<reference evidence="1" key="1">
    <citation type="submission" date="2018-06" db="EMBL/GenBank/DDBJ databases">
        <authorList>
            <person name="Zhirakovskaya E."/>
        </authorList>
    </citation>
    <scope>NUCLEOTIDE SEQUENCE</scope>
</reference>
<sequence>MNSGKVNCIRFNIDIANEVYLSYYSGEAQSISVETDDGQRVEFLAMHLREFVSHSGVQGYFELCFDAQNRFQSIRRIY</sequence>
<dbReference type="AlphaFoldDB" id="A0A3B1A698"/>
<evidence type="ECO:0000313" key="1">
    <source>
        <dbReference type="EMBL" id="VAW99591.1"/>
    </source>
</evidence>